<feature type="domain" description="Peptidase S8/S53" evidence="7">
    <location>
        <begin position="220"/>
        <end position="528"/>
    </location>
</feature>
<dbReference type="Pfam" id="PF00082">
    <property type="entry name" value="Peptidase_S8"/>
    <property type="match status" value="1"/>
</dbReference>
<reference evidence="8 9" key="1">
    <citation type="journal article" date="2011" name="Stand. Genomic Sci.">
        <title>Complete genome sequence of Haliscomenobacter hydrossis type strain (O).</title>
        <authorList>
            <consortium name="US DOE Joint Genome Institute (JGI-PGF)"/>
            <person name="Daligault H."/>
            <person name="Lapidus A."/>
            <person name="Zeytun A."/>
            <person name="Nolan M."/>
            <person name="Lucas S."/>
            <person name="Del Rio T.G."/>
            <person name="Tice H."/>
            <person name="Cheng J.F."/>
            <person name="Tapia R."/>
            <person name="Han C."/>
            <person name="Goodwin L."/>
            <person name="Pitluck S."/>
            <person name="Liolios K."/>
            <person name="Pagani I."/>
            <person name="Ivanova N."/>
            <person name="Huntemann M."/>
            <person name="Mavromatis K."/>
            <person name="Mikhailova N."/>
            <person name="Pati A."/>
            <person name="Chen A."/>
            <person name="Palaniappan K."/>
            <person name="Land M."/>
            <person name="Hauser L."/>
            <person name="Brambilla E.M."/>
            <person name="Rohde M."/>
            <person name="Verbarg S."/>
            <person name="Goker M."/>
            <person name="Bristow J."/>
            <person name="Eisen J.A."/>
            <person name="Markowitz V."/>
            <person name="Hugenholtz P."/>
            <person name="Kyrpides N.C."/>
            <person name="Klenk H.P."/>
            <person name="Woyke T."/>
        </authorList>
    </citation>
    <scope>NUCLEOTIDE SEQUENCE [LARGE SCALE GENOMIC DNA]</scope>
    <source>
        <strain evidence="9">ATCC 27775 / DSM 1100 / LMG 10767 / O</strain>
    </source>
</reference>
<dbReference type="Gene3D" id="3.40.50.200">
    <property type="entry name" value="Peptidase S8/S53 domain"/>
    <property type="match status" value="1"/>
</dbReference>
<dbReference type="HOGENOM" id="CLU_011263_10_1_10"/>
<name>F4L1F4_HALH1</name>
<dbReference type="PROSITE" id="PS00138">
    <property type="entry name" value="SUBTILASE_SER"/>
    <property type="match status" value="1"/>
</dbReference>
<keyword evidence="9" id="KW-1185">Reference proteome</keyword>
<dbReference type="PRINTS" id="PR00723">
    <property type="entry name" value="SUBTILISIN"/>
</dbReference>
<dbReference type="EMBL" id="CP002691">
    <property type="protein sequence ID" value="AEE53851.1"/>
    <property type="molecule type" value="Genomic_DNA"/>
</dbReference>
<dbReference type="InterPro" id="IPR000209">
    <property type="entry name" value="Peptidase_S8/S53_dom"/>
</dbReference>
<feature type="active site" description="Charge relay system" evidence="4 5">
    <location>
        <position position="473"/>
    </location>
</feature>
<dbReference type="RefSeq" id="WP_013768377.1">
    <property type="nucleotide sequence ID" value="NC_015510.1"/>
</dbReference>
<keyword evidence="2 5" id="KW-0378">Hydrolase</keyword>
<comment type="similarity">
    <text evidence="5 6">Belongs to the peptidase S8 family.</text>
</comment>
<evidence type="ECO:0000256" key="5">
    <source>
        <dbReference type="PROSITE-ProRule" id="PRU01240"/>
    </source>
</evidence>
<sequence length="685" mass="73178">MYSIRYGGRDGQIIQLVEANDLVVVRTQSGKSLSDVKLSEASREAAASLLPVVAFPEADVVVYKVLEAKRAVVKTLRNTIRRLFKKEPAIRFAGRVLKDANTGVIYVYTENFFIKFKDEVSPEKCAAILKEHKLAIAEKLVFAPNSYFAKAPEGTGLDIFAIAETLILVPEVEYCHPELVQEKRYRALHPMQWHLINTKINGNVIEQNVQAEAAWKITRGQGTTIAVIDDGIDIDHLEFNLPGKIVAPRDTIRNTDDPRPRGFGDNHGTACAGVACAAGIGKASGVAPDARLMPIRSGGLGSMAEAKAFAWAADNGADVISCSWGPADGDWSNPNDPLHQTTFPLPDSARLAIDYALKNGRQGKGCIIVWAAGNGNERVDLDGYAAYAPIIAVAACNDRGKRSLYSDFGKAIWCAFPSNDVFAPNLEPTRPLTPGIWTTDRSGSRGYNSGMSNAENSIGDKEGNYTATFGGTSSACPGVAGVIALVLAANPELTVSQVKNLLKNSCDKIDTQGGGYDDQGHSAFYGYGRINALTAVQNAKATAEPIPEVNIAGKAHFNLASSVVLQEGKWTSDAHSNNRLLGLELKVEPASSGIGVQYRLFIQKQGATPFEKNGAFAGTTDARRKIIGFQITLLGAHANLYTVKYSAKVIGKSKIFSGSDGAVCGTSGLSGSAIAEVNIEVLKLS</sequence>
<dbReference type="eggNOG" id="COG1404">
    <property type="taxonomic scope" value="Bacteria"/>
</dbReference>
<evidence type="ECO:0000256" key="2">
    <source>
        <dbReference type="ARBA" id="ARBA00022801"/>
    </source>
</evidence>
<dbReference type="GO" id="GO:0004252">
    <property type="term" value="F:serine-type endopeptidase activity"/>
    <property type="evidence" value="ECO:0007669"/>
    <property type="project" value="UniProtKB-UniRule"/>
</dbReference>
<feature type="active site" description="Charge relay system" evidence="4 5">
    <location>
        <position position="229"/>
    </location>
</feature>
<gene>
    <name evidence="8" type="ordered locus">Halhy_6028</name>
</gene>
<organism evidence="8 9">
    <name type="scientific">Haliscomenobacter hydrossis (strain ATCC 27775 / DSM 1100 / LMG 10767 / O)</name>
    <dbReference type="NCBI Taxonomy" id="760192"/>
    <lineage>
        <taxon>Bacteria</taxon>
        <taxon>Pseudomonadati</taxon>
        <taxon>Bacteroidota</taxon>
        <taxon>Saprospiria</taxon>
        <taxon>Saprospirales</taxon>
        <taxon>Haliscomenobacteraceae</taxon>
        <taxon>Haliscomenobacter</taxon>
    </lineage>
</organism>
<dbReference type="PANTHER" id="PTHR42884:SF14">
    <property type="entry name" value="NEUROENDOCRINE CONVERTASE 1"/>
    <property type="match status" value="1"/>
</dbReference>
<dbReference type="InterPro" id="IPR036852">
    <property type="entry name" value="Peptidase_S8/S53_dom_sf"/>
</dbReference>
<dbReference type="PROSITE" id="PS00137">
    <property type="entry name" value="SUBTILASE_HIS"/>
    <property type="match status" value="1"/>
</dbReference>
<dbReference type="KEGG" id="hhy:Halhy_6028"/>
<dbReference type="InterPro" id="IPR023827">
    <property type="entry name" value="Peptidase_S8_Asp-AS"/>
</dbReference>
<evidence type="ECO:0000256" key="4">
    <source>
        <dbReference type="PIRSR" id="PIRSR615500-1"/>
    </source>
</evidence>
<dbReference type="PROSITE" id="PS51892">
    <property type="entry name" value="SUBTILASE"/>
    <property type="match status" value="1"/>
</dbReference>
<dbReference type="OrthoDB" id="1055762at2"/>
<dbReference type="InterPro" id="IPR023828">
    <property type="entry name" value="Peptidase_S8_Ser-AS"/>
</dbReference>
<evidence type="ECO:0000256" key="6">
    <source>
        <dbReference type="RuleBase" id="RU003355"/>
    </source>
</evidence>
<proteinExistence type="inferred from homology"/>
<evidence type="ECO:0000313" key="9">
    <source>
        <dbReference type="Proteomes" id="UP000008461"/>
    </source>
</evidence>
<dbReference type="AlphaFoldDB" id="F4L1F4"/>
<accession>F4L1F4</accession>
<evidence type="ECO:0000313" key="8">
    <source>
        <dbReference type="EMBL" id="AEE53851.1"/>
    </source>
</evidence>
<keyword evidence="1 5" id="KW-0645">Protease</keyword>
<dbReference type="GO" id="GO:0016020">
    <property type="term" value="C:membrane"/>
    <property type="evidence" value="ECO:0007669"/>
    <property type="project" value="TreeGrafter"/>
</dbReference>
<dbReference type="GO" id="GO:0016485">
    <property type="term" value="P:protein processing"/>
    <property type="evidence" value="ECO:0007669"/>
    <property type="project" value="TreeGrafter"/>
</dbReference>
<evidence type="ECO:0000256" key="3">
    <source>
        <dbReference type="ARBA" id="ARBA00022825"/>
    </source>
</evidence>
<dbReference type="MEROPS" id="S08.079"/>
<dbReference type="PANTHER" id="PTHR42884">
    <property type="entry name" value="PROPROTEIN CONVERTASE SUBTILISIN/KEXIN-RELATED"/>
    <property type="match status" value="1"/>
</dbReference>
<dbReference type="STRING" id="760192.Halhy_6028"/>
<dbReference type="SUPFAM" id="SSF52743">
    <property type="entry name" value="Subtilisin-like"/>
    <property type="match status" value="1"/>
</dbReference>
<dbReference type="InterPro" id="IPR022398">
    <property type="entry name" value="Peptidase_S8_His-AS"/>
</dbReference>
<dbReference type="InterPro" id="IPR015500">
    <property type="entry name" value="Peptidase_S8_subtilisin-rel"/>
</dbReference>
<reference key="2">
    <citation type="submission" date="2011-04" db="EMBL/GenBank/DDBJ databases">
        <title>Complete sequence of chromosome of Haliscomenobacter hydrossis DSM 1100.</title>
        <authorList>
            <consortium name="US DOE Joint Genome Institute (JGI-PGF)"/>
            <person name="Lucas S."/>
            <person name="Han J."/>
            <person name="Lapidus A."/>
            <person name="Bruce D."/>
            <person name="Goodwin L."/>
            <person name="Pitluck S."/>
            <person name="Peters L."/>
            <person name="Kyrpides N."/>
            <person name="Mavromatis K."/>
            <person name="Ivanova N."/>
            <person name="Ovchinnikova G."/>
            <person name="Pagani I."/>
            <person name="Daligault H."/>
            <person name="Detter J.C."/>
            <person name="Han C."/>
            <person name="Land M."/>
            <person name="Hauser L."/>
            <person name="Markowitz V."/>
            <person name="Cheng J.-F."/>
            <person name="Hugenholtz P."/>
            <person name="Woyke T."/>
            <person name="Wu D."/>
            <person name="Verbarg S."/>
            <person name="Frueling A."/>
            <person name="Brambilla E."/>
            <person name="Klenk H.-P."/>
            <person name="Eisen J.A."/>
        </authorList>
    </citation>
    <scope>NUCLEOTIDE SEQUENCE</scope>
    <source>
        <strain>DSM 1100</strain>
    </source>
</reference>
<keyword evidence="3 5" id="KW-0720">Serine protease</keyword>
<dbReference type="PROSITE" id="PS00136">
    <property type="entry name" value="SUBTILASE_ASP"/>
    <property type="match status" value="1"/>
</dbReference>
<feature type="active site" description="Charge relay system" evidence="4 5">
    <location>
        <position position="267"/>
    </location>
</feature>
<dbReference type="Proteomes" id="UP000008461">
    <property type="component" value="Chromosome"/>
</dbReference>
<evidence type="ECO:0000259" key="7">
    <source>
        <dbReference type="Pfam" id="PF00082"/>
    </source>
</evidence>
<protein>
    <submittedName>
        <fullName evidence="8">Peptidase S8 and S53 subtilisin kexin sedolisin</fullName>
    </submittedName>
</protein>
<evidence type="ECO:0000256" key="1">
    <source>
        <dbReference type="ARBA" id="ARBA00022670"/>
    </source>
</evidence>